<dbReference type="AlphaFoldDB" id="A0A5J9TQ15"/>
<evidence type="ECO:0000313" key="1">
    <source>
        <dbReference type="EMBL" id="TVU13482.1"/>
    </source>
</evidence>
<sequence length="79" mass="9537">MSNILIVFSQPSEYEIGEEAFWIKMERMLLNHNDTLPLYIAKINRSQSRIMYFNQNFSRYFTKYRYTCILVAEDQLEVA</sequence>
<keyword evidence="2" id="KW-1185">Reference proteome</keyword>
<reference evidence="1 2" key="1">
    <citation type="journal article" date="2019" name="Sci. Rep.">
        <title>A high-quality genome of Eragrostis curvula grass provides insights into Poaceae evolution and supports new strategies to enhance forage quality.</title>
        <authorList>
            <person name="Carballo J."/>
            <person name="Santos B.A.C.M."/>
            <person name="Zappacosta D."/>
            <person name="Garbus I."/>
            <person name="Selva J.P."/>
            <person name="Gallo C.A."/>
            <person name="Diaz A."/>
            <person name="Albertini E."/>
            <person name="Caccamo M."/>
            <person name="Echenique V."/>
        </authorList>
    </citation>
    <scope>NUCLEOTIDE SEQUENCE [LARGE SCALE GENOMIC DNA]</scope>
    <source>
        <strain evidence="2">cv. Victoria</strain>
        <tissue evidence="1">Leaf</tissue>
    </source>
</reference>
<evidence type="ECO:0000313" key="2">
    <source>
        <dbReference type="Proteomes" id="UP000324897"/>
    </source>
</evidence>
<organism evidence="1 2">
    <name type="scientific">Eragrostis curvula</name>
    <name type="common">weeping love grass</name>
    <dbReference type="NCBI Taxonomy" id="38414"/>
    <lineage>
        <taxon>Eukaryota</taxon>
        <taxon>Viridiplantae</taxon>
        <taxon>Streptophyta</taxon>
        <taxon>Embryophyta</taxon>
        <taxon>Tracheophyta</taxon>
        <taxon>Spermatophyta</taxon>
        <taxon>Magnoliopsida</taxon>
        <taxon>Liliopsida</taxon>
        <taxon>Poales</taxon>
        <taxon>Poaceae</taxon>
        <taxon>PACMAD clade</taxon>
        <taxon>Chloridoideae</taxon>
        <taxon>Eragrostideae</taxon>
        <taxon>Eragrostidinae</taxon>
        <taxon>Eragrostis</taxon>
    </lineage>
</organism>
<proteinExistence type="predicted"/>
<comment type="caution">
    <text evidence="1">The sequence shown here is derived from an EMBL/GenBank/DDBJ whole genome shotgun (WGS) entry which is preliminary data.</text>
</comment>
<feature type="non-terminal residue" evidence="1">
    <location>
        <position position="1"/>
    </location>
</feature>
<dbReference type="Gramene" id="TVU13482">
    <property type="protein sequence ID" value="TVU13482"/>
    <property type="gene ID" value="EJB05_40541"/>
</dbReference>
<gene>
    <name evidence="1" type="ORF">EJB05_40541</name>
</gene>
<dbReference type="EMBL" id="RWGY01000034">
    <property type="protein sequence ID" value="TVU13482.1"/>
    <property type="molecule type" value="Genomic_DNA"/>
</dbReference>
<dbReference type="Proteomes" id="UP000324897">
    <property type="component" value="Unassembled WGS sequence"/>
</dbReference>
<protein>
    <submittedName>
        <fullName evidence="1">Uncharacterized protein</fullName>
    </submittedName>
</protein>
<name>A0A5J9TQ15_9POAL</name>
<accession>A0A5J9TQ15</accession>